<feature type="domain" description="Protein kinase" evidence="16">
    <location>
        <begin position="27"/>
        <end position="420"/>
    </location>
</feature>
<evidence type="ECO:0000256" key="15">
    <source>
        <dbReference type="ARBA" id="ARBA00023180"/>
    </source>
</evidence>
<evidence type="ECO:0000256" key="6">
    <source>
        <dbReference type="ARBA" id="ARBA00022729"/>
    </source>
</evidence>
<accession>F6H7Y9</accession>
<dbReference type="PANTHER" id="PTHR27002">
    <property type="entry name" value="RECEPTOR-LIKE SERINE/THREONINE-PROTEIN KINASE SD1-8"/>
    <property type="match status" value="1"/>
</dbReference>
<dbReference type="InParanoid" id="F6H7Y9"/>
<sequence>MQARGEEDSGEMYYFNLTTILAATNNFSEANKLGQGGFGPVYKGILLNGKEIAVKRLSAKSGQGIEEFRNEVLLIVKLQHKNLVRLLGYCIKGDEKLLVYEYMANTSLDAFFGYMAPEYAMHGHFSVKTDVYSFGVLVLDIVTGQRNNHIRRRETIEDLLSYAWENWKEGTATNIVDPTLRDSSTSEIMKYIHIGLLCVQGNEADRPAMASIVLMLNGHSLSLPVPSHPAFFGTLLNGKEIAVKRLSAKSGQGIEEFRNEVLLLVKLQHKNLVRLLGCCIKGDEKLLVYEYMANTSLDAFFGYMAPEYAMHGHFSVKTDVYGFGVLVLEIVTGQRNNRFRSGENIEDLLSYAWKNWKEGIATNIVDPMLRDSSTSEIMKCIHIGLLCVQEKEVDRPTMASIVLMLNGDSLSLPAPSHPAFFMHSSSQLDMPIGTNSGQSQSGNTQFSVDEVAITDVHPR</sequence>
<dbReference type="InterPro" id="IPR011009">
    <property type="entry name" value="Kinase-like_dom_sf"/>
</dbReference>
<comment type="subcellular location">
    <subcellularLocation>
        <location evidence="1">Cell membrane</location>
        <topology evidence="1">Single-pass type I membrane protein</topology>
    </subcellularLocation>
</comment>
<keyword evidence="7" id="KW-0430">Lectin</keyword>
<keyword evidence="13" id="KW-1015">Disulfide bond</keyword>
<dbReference type="GO" id="GO:0004674">
    <property type="term" value="F:protein serine/threonine kinase activity"/>
    <property type="evidence" value="ECO:0000318"/>
    <property type="project" value="GO_Central"/>
</dbReference>
<dbReference type="FunFam" id="1.10.510.10:FF:001710">
    <property type="entry name" value="Os07g0555700 protein"/>
    <property type="match status" value="2"/>
</dbReference>
<dbReference type="EMBL" id="FN595258">
    <property type="protein sequence ID" value="CCB48331.1"/>
    <property type="molecule type" value="Genomic_DNA"/>
</dbReference>
<dbReference type="GO" id="GO:0030246">
    <property type="term" value="F:carbohydrate binding"/>
    <property type="evidence" value="ECO:0007669"/>
    <property type="project" value="UniProtKB-KW"/>
</dbReference>
<dbReference type="Pfam" id="PF07714">
    <property type="entry name" value="PK_Tyr_Ser-Thr"/>
    <property type="match status" value="4"/>
</dbReference>
<evidence type="ECO:0000256" key="3">
    <source>
        <dbReference type="ARBA" id="ARBA00022527"/>
    </source>
</evidence>
<evidence type="ECO:0000256" key="14">
    <source>
        <dbReference type="ARBA" id="ARBA00023170"/>
    </source>
</evidence>
<evidence type="ECO:0000256" key="13">
    <source>
        <dbReference type="ARBA" id="ARBA00023157"/>
    </source>
</evidence>
<evidence type="ECO:0000256" key="5">
    <source>
        <dbReference type="ARBA" id="ARBA00022692"/>
    </source>
</evidence>
<dbReference type="Gene3D" id="3.30.200.20">
    <property type="entry name" value="Phosphorylase Kinase, domain 1"/>
    <property type="match status" value="2"/>
</dbReference>
<dbReference type="PANTHER" id="PTHR27002:SF804">
    <property type="entry name" value="OS02G0710500 PROTEIN"/>
    <property type="match status" value="1"/>
</dbReference>
<keyword evidence="14" id="KW-0675">Receptor</keyword>
<dbReference type="GO" id="GO:0007165">
    <property type="term" value="P:signal transduction"/>
    <property type="evidence" value="ECO:0000318"/>
    <property type="project" value="GO_Central"/>
</dbReference>
<evidence type="ECO:0000256" key="7">
    <source>
        <dbReference type="ARBA" id="ARBA00022734"/>
    </source>
</evidence>
<keyword evidence="15" id="KW-0325">Glycoprotein</keyword>
<dbReference type="PaxDb" id="29760-VIT_00s0409g00050.t01"/>
<keyword evidence="9" id="KW-0418">Kinase</keyword>
<dbReference type="AlphaFoldDB" id="F6H7Y9"/>
<dbReference type="GO" id="GO:0005886">
    <property type="term" value="C:plasma membrane"/>
    <property type="evidence" value="ECO:0000318"/>
    <property type="project" value="GO_Central"/>
</dbReference>
<keyword evidence="11" id="KW-1133">Transmembrane helix</keyword>
<evidence type="ECO:0000256" key="10">
    <source>
        <dbReference type="ARBA" id="ARBA00022840"/>
    </source>
</evidence>
<name>F6H7Y9_VITVI</name>
<evidence type="ECO:0000256" key="8">
    <source>
        <dbReference type="ARBA" id="ARBA00022741"/>
    </source>
</evidence>
<dbReference type="PROSITE" id="PS50011">
    <property type="entry name" value="PROTEIN_KINASE_DOM"/>
    <property type="match status" value="1"/>
</dbReference>
<protein>
    <recommendedName>
        <fullName evidence="16">Protein kinase domain-containing protein</fullName>
    </recommendedName>
</protein>
<keyword evidence="18" id="KW-1185">Reference proteome</keyword>
<dbReference type="InterPro" id="IPR000719">
    <property type="entry name" value="Prot_kinase_dom"/>
</dbReference>
<dbReference type="Gene3D" id="1.10.510.10">
    <property type="entry name" value="Transferase(Phosphotransferase) domain 1"/>
    <property type="match status" value="2"/>
</dbReference>
<dbReference type="HOGENOM" id="CLU_596434_0_0_1"/>
<evidence type="ECO:0000313" key="17">
    <source>
        <dbReference type="EMBL" id="CCB48331.1"/>
    </source>
</evidence>
<keyword evidence="12" id="KW-0472">Membrane</keyword>
<dbReference type="FunFam" id="3.30.200.20:FF:001213">
    <property type="entry name" value="Os04g0616200 protein"/>
    <property type="match status" value="1"/>
</dbReference>
<evidence type="ECO:0000256" key="9">
    <source>
        <dbReference type="ARBA" id="ARBA00022777"/>
    </source>
</evidence>
<keyword evidence="3" id="KW-0723">Serine/threonine-protein kinase</keyword>
<dbReference type="Proteomes" id="UP000009183">
    <property type="component" value="Unassembled WGS sequence, unordered"/>
</dbReference>
<keyword evidence="5" id="KW-0812">Transmembrane</keyword>
<evidence type="ECO:0000256" key="4">
    <source>
        <dbReference type="ARBA" id="ARBA00022679"/>
    </source>
</evidence>
<dbReference type="InterPro" id="IPR001245">
    <property type="entry name" value="Ser-Thr/Tyr_kinase_cat_dom"/>
</dbReference>
<dbReference type="SUPFAM" id="SSF56112">
    <property type="entry name" value="Protein kinase-like (PK-like)"/>
    <property type="match status" value="2"/>
</dbReference>
<evidence type="ECO:0000256" key="2">
    <source>
        <dbReference type="ARBA" id="ARBA00022475"/>
    </source>
</evidence>
<evidence type="ECO:0000259" key="16">
    <source>
        <dbReference type="PROSITE" id="PS50011"/>
    </source>
</evidence>
<organism evidence="17 18">
    <name type="scientific">Vitis vinifera</name>
    <name type="common">Grape</name>
    <dbReference type="NCBI Taxonomy" id="29760"/>
    <lineage>
        <taxon>Eukaryota</taxon>
        <taxon>Viridiplantae</taxon>
        <taxon>Streptophyta</taxon>
        <taxon>Embryophyta</taxon>
        <taxon>Tracheophyta</taxon>
        <taxon>Spermatophyta</taxon>
        <taxon>Magnoliopsida</taxon>
        <taxon>eudicotyledons</taxon>
        <taxon>Gunneridae</taxon>
        <taxon>Pentapetalae</taxon>
        <taxon>rosids</taxon>
        <taxon>Vitales</taxon>
        <taxon>Vitaceae</taxon>
        <taxon>Viteae</taxon>
        <taxon>Vitis</taxon>
    </lineage>
</organism>
<evidence type="ECO:0000256" key="11">
    <source>
        <dbReference type="ARBA" id="ARBA00022989"/>
    </source>
</evidence>
<dbReference type="FunFam" id="3.30.200.20:FF:000330">
    <property type="entry name" value="G-type lectin S-receptor-like serine/threonine-protein kinase At4g03230"/>
    <property type="match status" value="1"/>
</dbReference>
<keyword evidence="6" id="KW-0732">Signal</keyword>
<dbReference type="GO" id="GO:0006955">
    <property type="term" value="P:immune response"/>
    <property type="evidence" value="ECO:0000318"/>
    <property type="project" value="GO_Central"/>
</dbReference>
<keyword evidence="8" id="KW-0547">Nucleotide-binding</keyword>
<keyword evidence="4" id="KW-0808">Transferase</keyword>
<proteinExistence type="predicted"/>
<keyword evidence="10" id="KW-0067">ATP-binding</keyword>
<dbReference type="GO" id="GO:0005524">
    <property type="term" value="F:ATP binding"/>
    <property type="evidence" value="ECO:0007669"/>
    <property type="project" value="UniProtKB-KW"/>
</dbReference>
<evidence type="ECO:0000256" key="12">
    <source>
        <dbReference type="ARBA" id="ARBA00023136"/>
    </source>
</evidence>
<evidence type="ECO:0000313" key="18">
    <source>
        <dbReference type="Proteomes" id="UP000009183"/>
    </source>
</evidence>
<evidence type="ECO:0000256" key="1">
    <source>
        <dbReference type="ARBA" id="ARBA00004251"/>
    </source>
</evidence>
<keyword evidence="2" id="KW-1003">Cell membrane</keyword>
<gene>
    <name evidence="17" type="ORF">VIT_00s0409g00050</name>
</gene>
<reference evidence="18" key="1">
    <citation type="journal article" date="2007" name="Nature">
        <title>The grapevine genome sequence suggests ancestral hexaploidization in major angiosperm phyla.</title>
        <authorList>
            <consortium name="The French-Italian Public Consortium for Grapevine Genome Characterization."/>
            <person name="Jaillon O."/>
            <person name="Aury J.-M."/>
            <person name="Noel B."/>
            <person name="Policriti A."/>
            <person name="Clepet C."/>
            <person name="Casagrande A."/>
            <person name="Choisne N."/>
            <person name="Aubourg S."/>
            <person name="Vitulo N."/>
            <person name="Jubin C."/>
            <person name="Vezzi A."/>
            <person name="Legeai F."/>
            <person name="Hugueney P."/>
            <person name="Dasilva C."/>
            <person name="Horner D."/>
            <person name="Mica E."/>
            <person name="Jublot D."/>
            <person name="Poulain J."/>
            <person name="Bruyere C."/>
            <person name="Billault A."/>
            <person name="Segurens B."/>
            <person name="Gouyvenoux M."/>
            <person name="Ugarte E."/>
            <person name="Cattonaro F."/>
            <person name="Anthouard V."/>
            <person name="Vico V."/>
            <person name="Del Fabbro C."/>
            <person name="Alaux M."/>
            <person name="Di Gaspero G."/>
            <person name="Dumas V."/>
            <person name="Felice N."/>
            <person name="Paillard S."/>
            <person name="Juman I."/>
            <person name="Moroldo M."/>
            <person name="Scalabrin S."/>
            <person name="Canaguier A."/>
            <person name="Le Clainche I."/>
            <person name="Malacrida G."/>
            <person name="Durand E."/>
            <person name="Pesole G."/>
            <person name="Laucou V."/>
            <person name="Chatelet P."/>
            <person name="Merdinoglu D."/>
            <person name="Delledonne M."/>
            <person name="Pezzotti M."/>
            <person name="Lecharny A."/>
            <person name="Scarpelli C."/>
            <person name="Artiguenave F."/>
            <person name="Pe M.E."/>
            <person name="Valle G."/>
            <person name="Morgante M."/>
            <person name="Caboche M."/>
            <person name="Adam-Blondon A.-F."/>
            <person name="Weissenbach J."/>
            <person name="Quetier F."/>
            <person name="Wincker P."/>
        </authorList>
    </citation>
    <scope>NUCLEOTIDE SEQUENCE [LARGE SCALE GENOMIC DNA]</scope>
    <source>
        <strain evidence="18">cv. Pinot noir / PN40024</strain>
    </source>
</reference>